<dbReference type="EMBL" id="QQAH01000006">
    <property type="protein sequence ID" value="RDD82341.1"/>
    <property type="molecule type" value="Genomic_DNA"/>
</dbReference>
<dbReference type="RefSeq" id="WP_114844961.1">
    <property type="nucleotide sequence ID" value="NZ_JBHSPE010000008.1"/>
</dbReference>
<dbReference type="GO" id="GO:0004029">
    <property type="term" value="F:aldehyde dehydrogenase (NAD+) activity"/>
    <property type="evidence" value="ECO:0007669"/>
    <property type="project" value="TreeGrafter"/>
</dbReference>
<sequence>MSNSTPTQCLQRMREAHARAPLPAWPARAARLRALQTLIIEHRADIAAAIHTDFGCRPSEETELLEIFPSLSAIRHTLRHGRRWMKPRRRFAGMAFLPARIEQRPQPLGVVGIVVPWNYPLYLATGPMIDALAAGNRVMVKMSEYTPAFSTLFAQLIARYFNADEVHVVNGDAEVAQAFVALPFDHLLFTGSTAVGRHVMRAAAANLTPVTLELGGKSPAIIGPGARMDHAVERILIGKMFNAGQTCIAPDYVLLPREHIGDFTATARSTLARLYPALKSNAQYASIASDRQYQRLLALRDGAVAAGARLESLSEAIDEPARRLLPPALLTGVRDDMAVMQEEIFGPLLPLVPYDTVDEAIAYINAHPHPLALYLFEHDRATVERVLSHTQAGGVTVNDTLYHIAQHGLAFGGVGPSGIGGYHGEAGFRTFSHIKPVFHQARLNGAGLLNPPYGARFRRMLKLLLRHG</sequence>
<evidence type="ECO:0000256" key="4">
    <source>
        <dbReference type="PIRNR" id="PIRNR036492"/>
    </source>
</evidence>
<evidence type="ECO:0000313" key="10">
    <source>
        <dbReference type="Proteomes" id="UP000253782"/>
    </source>
</evidence>
<feature type="active site" evidence="5 6">
    <location>
        <position position="213"/>
    </location>
</feature>
<dbReference type="OrthoDB" id="5687308at2"/>
<evidence type="ECO:0000259" key="8">
    <source>
        <dbReference type="Pfam" id="PF00171"/>
    </source>
</evidence>
<dbReference type="InterPro" id="IPR012394">
    <property type="entry name" value="Aldehyde_DH_NAD(P)"/>
</dbReference>
<comment type="caution">
    <text evidence="9">The sequence shown here is derived from an EMBL/GenBank/DDBJ whole genome shotgun (WGS) entry which is preliminary data.</text>
</comment>
<dbReference type="InterPro" id="IPR016161">
    <property type="entry name" value="Ald_DH/histidinol_DH"/>
</dbReference>
<dbReference type="Proteomes" id="UP000253782">
    <property type="component" value="Unassembled WGS sequence"/>
</dbReference>
<dbReference type="AlphaFoldDB" id="A0A369UP79"/>
<comment type="similarity">
    <text evidence="1 4 7">Belongs to the aldehyde dehydrogenase family.</text>
</comment>
<dbReference type="SUPFAM" id="SSF53720">
    <property type="entry name" value="ALDH-like"/>
    <property type="match status" value="1"/>
</dbReference>
<dbReference type="CDD" id="cd07133">
    <property type="entry name" value="ALDH_CALDH_CalB"/>
    <property type="match status" value="1"/>
</dbReference>
<dbReference type="InterPro" id="IPR015590">
    <property type="entry name" value="Aldehyde_DH_dom"/>
</dbReference>
<dbReference type="PANTHER" id="PTHR43570">
    <property type="entry name" value="ALDEHYDE DEHYDROGENASE"/>
    <property type="match status" value="1"/>
</dbReference>
<keyword evidence="10" id="KW-1185">Reference proteome</keyword>
<evidence type="ECO:0000256" key="6">
    <source>
        <dbReference type="PROSITE-ProRule" id="PRU10007"/>
    </source>
</evidence>
<feature type="active site" evidence="5">
    <location>
        <position position="247"/>
    </location>
</feature>
<dbReference type="Gene3D" id="3.40.605.10">
    <property type="entry name" value="Aldehyde Dehydrogenase, Chain A, domain 1"/>
    <property type="match status" value="1"/>
</dbReference>
<dbReference type="GO" id="GO:0006081">
    <property type="term" value="P:aldehyde metabolic process"/>
    <property type="evidence" value="ECO:0007669"/>
    <property type="project" value="InterPro"/>
</dbReference>
<dbReference type="PIRSF" id="PIRSF036492">
    <property type="entry name" value="ALDH"/>
    <property type="match status" value="1"/>
</dbReference>
<proteinExistence type="inferred from homology"/>
<evidence type="ECO:0000313" key="9">
    <source>
        <dbReference type="EMBL" id="RDD82341.1"/>
    </source>
</evidence>
<dbReference type="PANTHER" id="PTHR43570:SF20">
    <property type="entry name" value="ALDEHYDE DEHYDROGENASE ALDX-RELATED"/>
    <property type="match status" value="1"/>
</dbReference>
<accession>A0A369UP79</accession>
<dbReference type="Pfam" id="PF00171">
    <property type="entry name" value="Aldedh"/>
    <property type="match status" value="1"/>
</dbReference>
<dbReference type="InterPro" id="IPR016162">
    <property type="entry name" value="Ald_DH_N"/>
</dbReference>
<feature type="domain" description="Aldehyde dehydrogenase" evidence="8">
    <location>
        <begin position="13"/>
        <end position="436"/>
    </location>
</feature>
<dbReference type="GO" id="GO:0005737">
    <property type="term" value="C:cytoplasm"/>
    <property type="evidence" value="ECO:0007669"/>
    <property type="project" value="TreeGrafter"/>
</dbReference>
<evidence type="ECO:0000256" key="7">
    <source>
        <dbReference type="RuleBase" id="RU003345"/>
    </source>
</evidence>
<dbReference type="PROSITE" id="PS00687">
    <property type="entry name" value="ALDEHYDE_DEHYDR_GLU"/>
    <property type="match status" value="1"/>
</dbReference>
<dbReference type="InterPro" id="IPR016163">
    <property type="entry name" value="Ald_DH_C"/>
</dbReference>
<keyword evidence="2 4" id="KW-0560">Oxidoreductase</keyword>
<keyword evidence="3" id="KW-0520">NAD</keyword>
<reference evidence="9 10" key="1">
    <citation type="submission" date="2018-07" db="EMBL/GenBank/DDBJ databases">
        <title>Dyella tabacisoli L4-6T, whole genome shotgun sequence.</title>
        <authorList>
            <person name="Zhou X.-K."/>
            <person name="Li W.-J."/>
            <person name="Duan Y.-Q."/>
        </authorList>
    </citation>
    <scope>NUCLEOTIDE SEQUENCE [LARGE SCALE GENOMIC DNA]</scope>
    <source>
        <strain evidence="9 10">L4-6</strain>
    </source>
</reference>
<name>A0A369UP79_9GAMM</name>
<dbReference type="InterPro" id="IPR029510">
    <property type="entry name" value="Ald_DH_CS_GLU"/>
</dbReference>
<gene>
    <name evidence="9" type="ORF">DVJ77_07990</name>
</gene>
<evidence type="ECO:0000256" key="2">
    <source>
        <dbReference type="ARBA" id="ARBA00023002"/>
    </source>
</evidence>
<dbReference type="Gene3D" id="3.40.309.10">
    <property type="entry name" value="Aldehyde Dehydrogenase, Chain A, domain 2"/>
    <property type="match status" value="1"/>
</dbReference>
<evidence type="ECO:0000256" key="1">
    <source>
        <dbReference type="ARBA" id="ARBA00009986"/>
    </source>
</evidence>
<organism evidence="9 10">
    <name type="scientific">Dyella tabacisoli</name>
    <dbReference type="NCBI Taxonomy" id="2282381"/>
    <lineage>
        <taxon>Bacteria</taxon>
        <taxon>Pseudomonadati</taxon>
        <taxon>Pseudomonadota</taxon>
        <taxon>Gammaproteobacteria</taxon>
        <taxon>Lysobacterales</taxon>
        <taxon>Rhodanobacteraceae</taxon>
        <taxon>Dyella</taxon>
    </lineage>
</organism>
<protein>
    <recommendedName>
        <fullName evidence="4">Aldehyde dehydrogenase</fullName>
    </recommendedName>
</protein>
<evidence type="ECO:0000256" key="3">
    <source>
        <dbReference type="ARBA" id="ARBA00023027"/>
    </source>
</evidence>
<evidence type="ECO:0000256" key="5">
    <source>
        <dbReference type="PIRSR" id="PIRSR036492-1"/>
    </source>
</evidence>